<dbReference type="SUPFAM" id="SSF51261">
    <property type="entry name" value="Duplicated hybrid motif"/>
    <property type="match status" value="1"/>
</dbReference>
<dbReference type="GO" id="GO:0004222">
    <property type="term" value="F:metalloendopeptidase activity"/>
    <property type="evidence" value="ECO:0007669"/>
    <property type="project" value="TreeGrafter"/>
</dbReference>
<name>A0A4R3L5D5_9BACL</name>
<gene>
    <name evidence="4" type="ORF">EDD58_103272</name>
</gene>
<keyword evidence="1" id="KW-1133">Transmembrane helix</keyword>
<organism evidence="4 5">
    <name type="scientific">Hazenella coriacea</name>
    <dbReference type="NCBI Taxonomy" id="1179467"/>
    <lineage>
        <taxon>Bacteria</taxon>
        <taxon>Bacillati</taxon>
        <taxon>Bacillota</taxon>
        <taxon>Bacilli</taxon>
        <taxon>Bacillales</taxon>
        <taxon>Thermoactinomycetaceae</taxon>
        <taxon>Hazenella</taxon>
    </lineage>
</organism>
<dbReference type="OrthoDB" id="9805070at2"/>
<feature type="transmembrane region" description="Helical" evidence="1">
    <location>
        <begin position="22"/>
        <end position="41"/>
    </location>
</feature>
<dbReference type="Gene3D" id="2.70.70.10">
    <property type="entry name" value="Glucose Permease (Domain IIA)"/>
    <property type="match status" value="1"/>
</dbReference>
<evidence type="ECO:0000259" key="3">
    <source>
        <dbReference type="Pfam" id="PF01832"/>
    </source>
</evidence>
<evidence type="ECO:0000313" key="5">
    <source>
        <dbReference type="Proteomes" id="UP000294937"/>
    </source>
</evidence>
<keyword evidence="1" id="KW-0472">Membrane</keyword>
<evidence type="ECO:0000313" key="4">
    <source>
        <dbReference type="EMBL" id="TCS94849.1"/>
    </source>
</evidence>
<sequence>MKFLGAALTTLISMFGKEILKYSFYGLIAFLFLMFVALLGAPPEEESEIPPDGVAFNGGTITCRPTGNVITVQELDEKLKGKGVFDGKADVFINTGKKYGVDPVLIVAIALQETKNGTSPMVRKKNNPGGLYSSTKKAFMEFDTLDQGIDYMAMTLYNKWISKGLKTPDLIGEGIPPLIPGYAPTRGATNDPNLMNLSWRPGVKHFINYLGGLSYECTVEEIKNIGPISSSGFLRPLDKKYRVTSYFGPRWGKPHEGLDYGCPVGTPIVASKSGVVEVSKFGYPGSGFGGYGNVVLVNHGGGVKTLYAHLASQSVRVGQTVSQGQQIGLCGSTGRSTGPHLHFEIRTSKGKVNPLKYVGR</sequence>
<comment type="caution">
    <text evidence="4">The sequence shown here is derived from an EMBL/GenBank/DDBJ whole genome shotgun (WGS) entry which is preliminary data.</text>
</comment>
<protein>
    <submittedName>
        <fullName evidence="4">Mannosyl-glycoprotein endo-beta-N-acetylglucosaminidase</fullName>
    </submittedName>
</protein>
<feature type="domain" description="M23ase beta-sheet core" evidence="2">
    <location>
        <begin position="254"/>
        <end position="354"/>
    </location>
</feature>
<dbReference type="PANTHER" id="PTHR21666">
    <property type="entry name" value="PEPTIDASE-RELATED"/>
    <property type="match status" value="1"/>
</dbReference>
<accession>A0A4R3L5D5</accession>
<feature type="domain" description="Mannosyl-glycoprotein endo-beta-N-acetylglucosamidase-like" evidence="3">
    <location>
        <begin position="91"/>
        <end position="158"/>
    </location>
</feature>
<dbReference type="InterPro" id="IPR011055">
    <property type="entry name" value="Dup_hybrid_motif"/>
</dbReference>
<dbReference type="AlphaFoldDB" id="A0A4R3L5D5"/>
<dbReference type="EMBL" id="SMAG01000003">
    <property type="protein sequence ID" value="TCS94849.1"/>
    <property type="molecule type" value="Genomic_DNA"/>
</dbReference>
<dbReference type="Pfam" id="PF01551">
    <property type="entry name" value="Peptidase_M23"/>
    <property type="match status" value="1"/>
</dbReference>
<evidence type="ECO:0000256" key="1">
    <source>
        <dbReference type="SAM" id="Phobius"/>
    </source>
</evidence>
<dbReference type="InterPro" id="IPR002901">
    <property type="entry name" value="MGlyc_endo_b_GlcNAc-like_dom"/>
</dbReference>
<dbReference type="InterPro" id="IPR016047">
    <property type="entry name" value="M23ase_b-sheet_dom"/>
</dbReference>
<dbReference type="GO" id="GO:0004040">
    <property type="term" value="F:amidase activity"/>
    <property type="evidence" value="ECO:0007669"/>
    <property type="project" value="InterPro"/>
</dbReference>
<dbReference type="InterPro" id="IPR050570">
    <property type="entry name" value="Cell_wall_metabolism_enzyme"/>
</dbReference>
<dbReference type="RefSeq" id="WP_131924229.1">
    <property type="nucleotide sequence ID" value="NZ_SMAG01000003.1"/>
</dbReference>
<evidence type="ECO:0000259" key="2">
    <source>
        <dbReference type="Pfam" id="PF01551"/>
    </source>
</evidence>
<dbReference type="PANTHER" id="PTHR21666:SF270">
    <property type="entry name" value="MUREIN HYDROLASE ACTIVATOR ENVC"/>
    <property type="match status" value="1"/>
</dbReference>
<keyword evidence="1" id="KW-0812">Transmembrane</keyword>
<proteinExistence type="predicted"/>
<dbReference type="Proteomes" id="UP000294937">
    <property type="component" value="Unassembled WGS sequence"/>
</dbReference>
<dbReference type="CDD" id="cd12797">
    <property type="entry name" value="M23_peptidase"/>
    <property type="match status" value="1"/>
</dbReference>
<reference evidence="4 5" key="1">
    <citation type="submission" date="2019-03" db="EMBL/GenBank/DDBJ databases">
        <title>Genomic Encyclopedia of Type Strains, Phase IV (KMG-IV): sequencing the most valuable type-strain genomes for metagenomic binning, comparative biology and taxonomic classification.</title>
        <authorList>
            <person name="Goeker M."/>
        </authorList>
    </citation>
    <scope>NUCLEOTIDE SEQUENCE [LARGE SCALE GENOMIC DNA]</scope>
    <source>
        <strain evidence="4 5">DSM 45707</strain>
    </source>
</reference>
<keyword evidence="5" id="KW-1185">Reference proteome</keyword>
<dbReference type="Pfam" id="PF01832">
    <property type="entry name" value="Glucosaminidase"/>
    <property type="match status" value="1"/>
</dbReference>